<keyword evidence="1" id="KW-0479">Metal-binding</keyword>
<feature type="coiled-coil region" evidence="5">
    <location>
        <begin position="354"/>
        <end position="385"/>
    </location>
</feature>
<dbReference type="EMBL" id="BTGB01000009">
    <property type="protein sequence ID" value="GMM48464.1"/>
    <property type="molecule type" value="Genomic_DNA"/>
</dbReference>
<dbReference type="Gene3D" id="3.30.40.10">
    <property type="entry name" value="Zinc/RING finger domain, C3HC4 (zinc finger)"/>
    <property type="match status" value="2"/>
</dbReference>
<dbReference type="AlphaFoldDB" id="A0AAV5RAF5"/>
<dbReference type="InterPro" id="IPR013083">
    <property type="entry name" value="Znf_RING/FYVE/PHD"/>
</dbReference>
<evidence type="ECO:0000256" key="5">
    <source>
        <dbReference type="SAM" id="Coils"/>
    </source>
</evidence>
<dbReference type="Pfam" id="PF13445">
    <property type="entry name" value="zf-RING_UBOX"/>
    <property type="match status" value="1"/>
</dbReference>
<dbReference type="InterPro" id="IPR027370">
    <property type="entry name" value="Znf-RING_euk"/>
</dbReference>
<accession>A0AAV5RAF5</accession>
<evidence type="ECO:0000256" key="4">
    <source>
        <dbReference type="PROSITE-ProRule" id="PRU00175"/>
    </source>
</evidence>
<protein>
    <recommendedName>
        <fullName evidence="6">RING-type domain-containing protein</fullName>
    </recommendedName>
</protein>
<dbReference type="PANTHER" id="PTHR10131">
    <property type="entry name" value="TNF RECEPTOR ASSOCIATED FACTOR"/>
    <property type="match status" value="1"/>
</dbReference>
<dbReference type="GO" id="GO:0008270">
    <property type="term" value="F:zinc ion binding"/>
    <property type="evidence" value="ECO:0007669"/>
    <property type="project" value="UniProtKB-KW"/>
</dbReference>
<keyword evidence="3" id="KW-0862">Zinc</keyword>
<gene>
    <name evidence="7" type="ORF">DAPK24_050620</name>
</gene>
<keyword evidence="2 4" id="KW-0863">Zinc-finger</keyword>
<dbReference type="SMART" id="SM00184">
    <property type="entry name" value="RING"/>
    <property type="match status" value="1"/>
</dbReference>
<dbReference type="PROSITE" id="PS00518">
    <property type="entry name" value="ZF_RING_1"/>
    <property type="match status" value="1"/>
</dbReference>
<proteinExistence type="predicted"/>
<dbReference type="InterPro" id="IPR001841">
    <property type="entry name" value="Znf_RING"/>
</dbReference>
<reference evidence="7 8" key="1">
    <citation type="journal article" date="2023" name="Elife">
        <title>Identification of key yeast species and microbe-microbe interactions impacting larval growth of Drosophila in the wild.</title>
        <authorList>
            <person name="Mure A."/>
            <person name="Sugiura Y."/>
            <person name="Maeda R."/>
            <person name="Honda K."/>
            <person name="Sakurai N."/>
            <person name="Takahashi Y."/>
            <person name="Watada M."/>
            <person name="Katoh T."/>
            <person name="Gotoh A."/>
            <person name="Gotoh Y."/>
            <person name="Taniguchi I."/>
            <person name="Nakamura K."/>
            <person name="Hayashi T."/>
            <person name="Katayama T."/>
            <person name="Uemura T."/>
            <person name="Hattori Y."/>
        </authorList>
    </citation>
    <scope>NUCLEOTIDE SEQUENCE [LARGE SCALE GENOMIC DNA]</scope>
    <source>
        <strain evidence="7 8">PK-24</strain>
    </source>
</reference>
<evidence type="ECO:0000256" key="1">
    <source>
        <dbReference type="ARBA" id="ARBA00022723"/>
    </source>
</evidence>
<dbReference type="SUPFAM" id="SSF57850">
    <property type="entry name" value="RING/U-box"/>
    <property type="match status" value="1"/>
</dbReference>
<evidence type="ECO:0000313" key="8">
    <source>
        <dbReference type="Proteomes" id="UP001378960"/>
    </source>
</evidence>
<dbReference type="SUPFAM" id="SSF49599">
    <property type="entry name" value="TRAF domain-like"/>
    <property type="match status" value="1"/>
</dbReference>
<keyword evidence="8" id="KW-1185">Reference proteome</keyword>
<evidence type="ECO:0000259" key="6">
    <source>
        <dbReference type="PROSITE" id="PS50089"/>
    </source>
</evidence>
<sequence length="511" mass="58535">METYTNSDDNGFDLNYNPFNDETIKDLKIQLDLRSLKYLSSTRSLDHITCPICKLPFIEPWSTVCGHTFCKECIFESFKSVLGEKCPLDRVSLKSSSLIRNQIINDEFIQFDDININNDEQSTDSDIYPAPIIISNITDDLIVCCLNKSRGCSWTGERWSVKNHLIENCDYTRIKCKCGELCERELLVDNNLLKKSYTNGFEIVKAVYSEKVRNDDDDDNHGGVDIVDSDSNAYGGDFSDDEILSEHEFKGNNNIDLKSEIIETCPHSEIKCLDCDSLVRIMDLDNHLKKECLKNMIKCTGCHLSFPVMYFEKHQSTCQKIYINCPGTKYGCNWKGQRELLESIHLVDCSFIKISGYLEKLENKINELTDENENLKLQMSTILDSIVHGKVKNLGYSQDIEEISSGLTNVSFQSIINNDVNDSSVRSPNYLNDGKINYNKVKTLIEELEFNKSVTGALIEDNSSLREQLNNQRTMILNLQQQMQFIMIERRRSISQKNLVDMGQNKLTTKL</sequence>
<keyword evidence="5" id="KW-0175">Coiled coil</keyword>
<name>A0AAV5RAF5_PICKL</name>
<organism evidence="7 8">
    <name type="scientific">Pichia kluyveri</name>
    <name type="common">Yeast</name>
    <dbReference type="NCBI Taxonomy" id="36015"/>
    <lineage>
        <taxon>Eukaryota</taxon>
        <taxon>Fungi</taxon>
        <taxon>Dikarya</taxon>
        <taxon>Ascomycota</taxon>
        <taxon>Saccharomycotina</taxon>
        <taxon>Pichiomycetes</taxon>
        <taxon>Pichiales</taxon>
        <taxon>Pichiaceae</taxon>
        <taxon>Pichia</taxon>
    </lineage>
</organism>
<evidence type="ECO:0000256" key="2">
    <source>
        <dbReference type="ARBA" id="ARBA00022771"/>
    </source>
</evidence>
<comment type="caution">
    <text evidence="7">The sequence shown here is derived from an EMBL/GenBank/DDBJ whole genome shotgun (WGS) entry which is preliminary data.</text>
</comment>
<evidence type="ECO:0000313" key="7">
    <source>
        <dbReference type="EMBL" id="GMM48464.1"/>
    </source>
</evidence>
<dbReference type="Proteomes" id="UP001378960">
    <property type="component" value="Unassembled WGS sequence"/>
</dbReference>
<dbReference type="PANTHER" id="PTHR10131:SF94">
    <property type="entry name" value="TNF RECEPTOR-ASSOCIATED FACTOR 4"/>
    <property type="match status" value="1"/>
</dbReference>
<feature type="domain" description="RING-type" evidence="6">
    <location>
        <begin position="50"/>
        <end position="90"/>
    </location>
</feature>
<dbReference type="PROSITE" id="PS50089">
    <property type="entry name" value="ZF_RING_2"/>
    <property type="match status" value="1"/>
</dbReference>
<evidence type="ECO:0000256" key="3">
    <source>
        <dbReference type="ARBA" id="ARBA00022833"/>
    </source>
</evidence>
<dbReference type="InterPro" id="IPR017907">
    <property type="entry name" value="Znf_RING_CS"/>
</dbReference>